<sequence length="86" mass="8061">MTVDAVLPLACLLLVVLAVIVTVRGAGSPRRRSRGYHSSSYVGSTGDSGSSSWDGGSGSDSGGGSFGGGDCGGGFSGGDGGGGGSC</sequence>
<evidence type="ECO:0000256" key="1">
    <source>
        <dbReference type="SAM" id="MobiDB-lite"/>
    </source>
</evidence>
<reference evidence="2 3" key="1">
    <citation type="journal article" date="2014" name="Int. J. Syst. Evol. Microbiol.">
        <title>Complete genome sequence of Corynebacterium casei LMG S-19264T (=DSM 44701T), isolated from a smear-ripened cheese.</title>
        <authorList>
            <consortium name="US DOE Joint Genome Institute (JGI-PGF)"/>
            <person name="Walter F."/>
            <person name="Albersmeier A."/>
            <person name="Kalinowski J."/>
            <person name="Ruckert C."/>
        </authorList>
    </citation>
    <scope>NUCLEOTIDE SEQUENCE [LARGE SCALE GENOMIC DNA]</scope>
    <source>
        <strain evidence="2 3">CGMCC 4.7206</strain>
    </source>
</reference>
<proteinExistence type="predicted"/>
<dbReference type="RefSeq" id="WP_188990404.1">
    <property type="nucleotide sequence ID" value="NZ_BMMT01000018.1"/>
</dbReference>
<feature type="compositionally biased region" description="Gly residues" evidence="1">
    <location>
        <begin position="55"/>
        <end position="65"/>
    </location>
</feature>
<evidence type="ECO:0000313" key="2">
    <source>
        <dbReference type="EMBL" id="GGJ00711.1"/>
    </source>
</evidence>
<accession>A0A917K784</accession>
<feature type="region of interest" description="Disordered" evidence="1">
    <location>
        <begin position="26"/>
        <end position="65"/>
    </location>
</feature>
<feature type="compositionally biased region" description="Low complexity" evidence="1">
    <location>
        <begin position="36"/>
        <end position="54"/>
    </location>
</feature>
<dbReference type="AlphaFoldDB" id="A0A917K784"/>
<comment type="caution">
    <text evidence="2">The sequence shown here is derived from an EMBL/GenBank/DDBJ whole genome shotgun (WGS) entry which is preliminary data.</text>
</comment>
<gene>
    <name evidence="2" type="ORF">GCM10011581_42340</name>
</gene>
<protein>
    <submittedName>
        <fullName evidence="2">Uncharacterized protein</fullName>
    </submittedName>
</protein>
<dbReference type="EMBL" id="BMMT01000018">
    <property type="protein sequence ID" value="GGJ00711.1"/>
    <property type="molecule type" value="Genomic_DNA"/>
</dbReference>
<evidence type="ECO:0000313" key="3">
    <source>
        <dbReference type="Proteomes" id="UP000597989"/>
    </source>
</evidence>
<dbReference type="Proteomes" id="UP000597989">
    <property type="component" value="Unassembled WGS sequence"/>
</dbReference>
<organism evidence="2 3">
    <name type="scientific">Saccharopolyspora thermophila</name>
    <dbReference type="NCBI Taxonomy" id="89367"/>
    <lineage>
        <taxon>Bacteria</taxon>
        <taxon>Bacillati</taxon>
        <taxon>Actinomycetota</taxon>
        <taxon>Actinomycetes</taxon>
        <taxon>Pseudonocardiales</taxon>
        <taxon>Pseudonocardiaceae</taxon>
        <taxon>Saccharopolyspora</taxon>
    </lineage>
</organism>
<name>A0A917K784_9PSEU</name>